<feature type="chain" id="PRO_5032873133" evidence="1">
    <location>
        <begin position="26"/>
        <end position="179"/>
    </location>
</feature>
<keyword evidence="3" id="KW-1185">Reference proteome</keyword>
<dbReference type="InterPro" id="IPR019587">
    <property type="entry name" value="Polyketide_cyclase/dehydratase"/>
</dbReference>
<dbReference type="AlphaFoldDB" id="A0A848FAF1"/>
<organism evidence="2 3">
    <name type="scientific">Azohydromonas caseinilytica</name>
    <dbReference type="NCBI Taxonomy" id="2728836"/>
    <lineage>
        <taxon>Bacteria</taxon>
        <taxon>Pseudomonadati</taxon>
        <taxon>Pseudomonadota</taxon>
        <taxon>Betaproteobacteria</taxon>
        <taxon>Burkholderiales</taxon>
        <taxon>Sphaerotilaceae</taxon>
        <taxon>Azohydromonas</taxon>
    </lineage>
</organism>
<dbReference type="CDD" id="cd07821">
    <property type="entry name" value="PYR_PYL_RCAR_like"/>
    <property type="match status" value="1"/>
</dbReference>
<dbReference type="SUPFAM" id="SSF55961">
    <property type="entry name" value="Bet v1-like"/>
    <property type="match status" value="1"/>
</dbReference>
<keyword evidence="1" id="KW-0732">Signal</keyword>
<feature type="signal peptide" evidence="1">
    <location>
        <begin position="1"/>
        <end position="25"/>
    </location>
</feature>
<dbReference type="PANTHER" id="PTHR39332:SF7">
    <property type="entry name" value="SRPBCC FAMILY PROTEIN"/>
    <property type="match status" value="1"/>
</dbReference>
<gene>
    <name evidence="2" type="ORF">HHL10_12770</name>
</gene>
<dbReference type="Proteomes" id="UP000574067">
    <property type="component" value="Unassembled WGS sequence"/>
</dbReference>
<dbReference type="Gene3D" id="3.30.530.20">
    <property type="match status" value="1"/>
</dbReference>
<evidence type="ECO:0000256" key="1">
    <source>
        <dbReference type="SAM" id="SignalP"/>
    </source>
</evidence>
<dbReference type="Pfam" id="PF10604">
    <property type="entry name" value="Polyketide_cyc2"/>
    <property type="match status" value="1"/>
</dbReference>
<evidence type="ECO:0000313" key="3">
    <source>
        <dbReference type="Proteomes" id="UP000574067"/>
    </source>
</evidence>
<proteinExistence type="predicted"/>
<dbReference type="InterPro" id="IPR023393">
    <property type="entry name" value="START-like_dom_sf"/>
</dbReference>
<evidence type="ECO:0000313" key="2">
    <source>
        <dbReference type="EMBL" id="NML15846.1"/>
    </source>
</evidence>
<sequence length="179" mass="19231">MHSPLLLRRTLLAMGLAVAVAGAQAHGPTRQKVVEKVTIDAPAAAVWDKVKAFDGLHQWHPAAASTTATQGNTVGSVRTIKLKDGGEIVETLEGYSEEQRRYTYRAKDGGALPVSNYTSTLQVSPEGDNKSVVEWRGAFYRAFPGNDPPADKNDETALKAVTEVYQAGLANLKKVAEGR</sequence>
<protein>
    <submittedName>
        <fullName evidence="2">SRPBCC family protein</fullName>
    </submittedName>
</protein>
<comment type="caution">
    <text evidence="2">The sequence shown here is derived from an EMBL/GenBank/DDBJ whole genome shotgun (WGS) entry which is preliminary data.</text>
</comment>
<dbReference type="EMBL" id="JABBFW010000007">
    <property type="protein sequence ID" value="NML15846.1"/>
    <property type="molecule type" value="Genomic_DNA"/>
</dbReference>
<reference evidence="2 3" key="1">
    <citation type="submission" date="2020-04" db="EMBL/GenBank/DDBJ databases">
        <title>Azohydromonas sp. isolated from soil.</title>
        <authorList>
            <person name="Dahal R.H."/>
        </authorList>
    </citation>
    <scope>NUCLEOTIDE SEQUENCE [LARGE SCALE GENOMIC DNA]</scope>
    <source>
        <strain evidence="2 3">G-1-1-14</strain>
    </source>
</reference>
<name>A0A848FAF1_9BURK</name>
<dbReference type="RefSeq" id="WP_169160747.1">
    <property type="nucleotide sequence ID" value="NZ_JABBFW010000007.1"/>
</dbReference>
<dbReference type="PANTHER" id="PTHR39332">
    <property type="entry name" value="BLL4707 PROTEIN"/>
    <property type="match status" value="1"/>
</dbReference>
<accession>A0A848FAF1</accession>